<dbReference type="Gene3D" id="1.20.58.1040">
    <property type="match status" value="1"/>
</dbReference>
<name>I1GS03_BRADI</name>
<keyword evidence="6" id="KW-1015">Disulfide bond</keyword>
<accession>A0A0Q3RPX7</accession>
<evidence type="ECO:0000256" key="3">
    <source>
        <dbReference type="ARBA" id="ARBA00022622"/>
    </source>
</evidence>
<dbReference type="Proteomes" id="UP000008810">
    <property type="component" value="Chromosome 1"/>
</dbReference>
<evidence type="ECO:0000256" key="1">
    <source>
        <dbReference type="ARBA" id="ARBA00004609"/>
    </source>
</evidence>
<dbReference type="FunFam" id="1.20.58.1040:FF:000001">
    <property type="entry name" value="Glucan endo-1,3-beta-glucosidase 4"/>
    <property type="match status" value="1"/>
</dbReference>
<organism evidence="9">
    <name type="scientific">Brachypodium distachyon</name>
    <name type="common">Purple false brome</name>
    <name type="synonym">Trachynia distachya</name>
    <dbReference type="NCBI Taxonomy" id="15368"/>
    <lineage>
        <taxon>Eukaryota</taxon>
        <taxon>Viridiplantae</taxon>
        <taxon>Streptophyta</taxon>
        <taxon>Embryophyta</taxon>
        <taxon>Tracheophyta</taxon>
        <taxon>Spermatophyta</taxon>
        <taxon>Magnoliopsida</taxon>
        <taxon>Liliopsida</taxon>
        <taxon>Poales</taxon>
        <taxon>Poaceae</taxon>
        <taxon>BOP clade</taxon>
        <taxon>Pooideae</taxon>
        <taxon>Stipodae</taxon>
        <taxon>Brachypodieae</taxon>
        <taxon>Brachypodium</taxon>
    </lineage>
</organism>
<keyword evidence="3" id="KW-0449">Lipoprotein</keyword>
<keyword evidence="4" id="KW-0732">Signal</keyword>
<feature type="domain" description="X8" evidence="8">
    <location>
        <begin position="77"/>
        <end position="162"/>
    </location>
</feature>
<dbReference type="AlphaFoldDB" id="I1GS03"/>
<dbReference type="ExpressionAtlas" id="I1GS03">
    <property type="expression patterns" value="baseline and differential"/>
</dbReference>
<dbReference type="HOGENOM" id="CLU_031666_2_0_1"/>
<proteinExistence type="predicted"/>
<dbReference type="OMA" id="GPCYKAN"/>
<dbReference type="Pfam" id="PF07983">
    <property type="entry name" value="X8"/>
    <property type="match status" value="1"/>
</dbReference>
<dbReference type="OrthoDB" id="2019109at2759"/>
<evidence type="ECO:0000313" key="9">
    <source>
        <dbReference type="EMBL" id="KQK15058.2"/>
    </source>
</evidence>
<evidence type="ECO:0000313" key="11">
    <source>
        <dbReference type="Proteomes" id="UP000008810"/>
    </source>
</evidence>
<comment type="subcellular location">
    <subcellularLocation>
        <location evidence="1">Cell membrane</location>
        <topology evidence="1">Lipid-anchor</topology>
        <topology evidence="1">GPI-anchor</topology>
    </subcellularLocation>
</comment>
<dbReference type="eggNOG" id="ENOG502QS8U">
    <property type="taxonomic scope" value="Eukaryota"/>
</dbReference>
<evidence type="ECO:0000259" key="8">
    <source>
        <dbReference type="SMART" id="SM00768"/>
    </source>
</evidence>
<keyword evidence="5" id="KW-0472">Membrane</keyword>
<keyword evidence="2" id="KW-1003">Cell membrane</keyword>
<evidence type="ECO:0000256" key="2">
    <source>
        <dbReference type="ARBA" id="ARBA00022475"/>
    </source>
</evidence>
<dbReference type="SMART" id="SM00768">
    <property type="entry name" value="X8"/>
    <property type="match status" value="1"/>
</dbReference>
<evidence type="ECO:0000256" key="5">
    <source>
        <dbReference type="ARBA" id="ARBA00023136"/>
    </source>
</evidence>
<reference evidence="9" key="2">
    <citation type="submission" date="2017-06" db="EMBL/GenBank/DDBJ databases">
        <title>WGS assembly of Brachypodium distachyon.</title>
        <authorList>
            <consortium name="The International Brachypodium Initiative"/>
            <person name="Lucas S."/>
            <person name="Harmon-Smith M."/>
            <person name="Lail K."/>
            <person name="Tice H."/>
            <person name="Grimwood J."/>
            <person name="Bruce D."/>
            <person name="Barry K."/>
            <person name="Shu S."/>
            <person name="Lindquist E."/>
            <person name="Wang M."/>
            <person name="Pitluck S."/>
            <person name="Vogel J.P."/>
            <person name="Garvin D.F."/>
            <person name="Mockler T.C."/>
            <person name="Schmutz J."/>
            <person name="Rokhsar D."/>
            <person name="Bevan M.W."/>
        </authorList>
    </citation>
    <scope>NUCLEOTIDE SEQUENCE</scope>
    <source>
        <strain evidence="9">Bd21</strain>
    </source>
</reference>
<evidence type="ECO:0000256" key="7">
    <source>
        <dbReference type="ARBA" id="ARBA00023180"/>
    </source>
</evidence>
<keyword evidence="11" id="KW-1185">Reference proteome</keyword>
<dbReference type="InterPro" id="IPR044788">
    <property type="entry name" value="X8_dom_prot"/>
</dbReference>
<dbReference type="Gramene" id="KQK15058">
    <property type="protein sequence ID" value="KQK15058"/>
    <property type="gene ID" value="BRADI_1g20370v3"/>
</dbReference>
<evidence type="ECO:0000313" key="10">
    <source>
        <dbReference type="EnsemblPlants" id="KQK15058"/>
    </source>
</evidence>
<dbReference type="EnsemblPlants" id="KQK15058">
    <property type="protein sequence ID" value="KQK15058"/>
    <property type="gene ID" value="BRADI_1g20370v3"/>
</dbReference>
<keyword evidence="3" id="KW-0336">GPI-anchor</keyword>
<keyword evidence="7" id="KW-0325">Glycoprotein</keyword>
<evidence type="ECO:0000256" key="4">
    <source>
        <dbReference type="ARBA" id="ARBA00022729"/>
    </source>
</evidence>
<sequence>MSYATSLNLGRFSCRTTLLKIGVWGSGTRMLCRRFQGCSLLLLLLVILSNASGSLSSEAEEAETGKRRSLAAGAGGLFCVAIQSADPAALQRGLNYACGPGRADCSAIQPGGVCYKQNNLPALASYAYNDYYHRNAATGATCSFDGTATTTPTDPSSGQCIFAGSSMAGGSNSTTPAASAPSALVPPSSTFTPGIGGGPGSAFTPYDAADSAMAAARRALLLMIPLVVFLFS</sequence>
<dbReference type="GO" id="GO:0009506">
    <property type="term" value="C:plasmodesma"/>
    <property type="evidence" value="ECO:0007669"/>
    <property type="project" value="UniProtKB-ARBA"/>
</dbReference>
<protein>
    <recommendedName>
        <fullName evidence="8">X8 domain-containing protein</fullName>
    </recommendedName>
</protein>
<dbReference type="InParanoid" id="I1GS03"/>
<dbReference type="GO" id="GO:0005886">
    <property type="term" value="C:plasma membrane"/>
    <property type="evidence" value="ECO:0007669"/>
    <property type="project" value="UniProtKB-SubCell"/>
</dbReference>
<dbReference type="InterPro" id="IPR012946">
    <property type="entry name" value="X8"/>
</dbReference>
<accession>I1GS03</accession>
<reference evidence="10" key="3">
    <citation type="submission" date="2018-08" db="UniProtKB">
        <authorList>
            <consortium name="EnsemblPlants"/>
        </authorList>
    </citation>
    <scope>IDENTIFICATION</scope>
    <source>
        <strain evidence="10">cv. Bd21</strain>
    </source>
</reference>
<dbReference type="EMBL" id="CM000880">
    <property type="protein sequence ID" value="KQK15058.2"/>
    <property type="molecule type" value="Genomic_DNA"/>
</dbReference>
<dbReference type="PANTHER" id="PTHR31044">
    <property type="entry name" value="BETA-1,3 GLUCANASE"/>
    <property type="match status" value="1"/>
</dbReference>
<dbReference type="STRING" id="15368.I1GS03"/>
<gene>
    <name evidence="9" type="ORF">BRADI_1g20370v3</name>
</gene>
<dbReference type="GO" id="GO:0098552">
    <property type="term" value="C:side of membrane"/>
    <property type="evidence" value="ECO:0007669"/>
    <property type="project" value="UniProtKB-KW"/>
</dbReference>
<evidence type="ECO:0000256" key="6">
    <source>
        <dbReference type="ARBA" id="ARBA00023157"/>
    </source>
</evidence>
<reference evidence="9 10" key="1">
    <citation type="journal article" date="2010" name="Nature">
        <title>Genome sequencing and analysis of the model grass Brachypodium distachyon.</title>
        <authorList>
            <consortium name="International Brachypodium Initiative"/>
        </authorList>
    </citation>
    <scope>NUCLEOTIDE SEQUENCE [LARGE SCALE GENOMIC DNA]</scope>
    <source>
        <strain evidence="9 10">Bd21</strain>
    </source>
</reference>
<dbReference type="PANTHER" id="PTHR31044:SF127">
    <property type="entry name" value="X8 DOMAIN-CONTAINING PROTEIN"/>
    <property type="match status" value="1"/>
</dbReference>